<sequence length="234" mass="27472">MIWFYTGVPGSGKSYHAAKEIYKFIQKGKNIIGNMEINTDNIPTLNKKPKGCYLYVSNKEWLNNSILEMKIDRHGATRLKEPDDIYSYIQGLKGYAYNFHERDKQGKFKLHQTLLILDECQELYNSRSWNRKDRLAWCAFYRLHRKLGYDVILISQDDKCIDKQIRNVLETQVLHRNVGNYKVFGKLLSLLFGGNLFICITSKYGYSKKDAKTGSKFLFGEKKYYSVYDTTQLY</sequence>
<evidence type="ECO:0000259" key="1">
    <source>
        <dbReference type="Pfam" id="PF05707"/>
    </source>
</evidence>
<dbReference type="AlphaFoldDB" id="A0A174ZED4"/>
<dbReference type="Proteomes" id="UP000095780">
    <property type="component" value="Unassembled WGS sequence"/>
</dbReference>
<accession>A0A174ZED4</accession>
<dbReference type="SUPFAM" id="SSF52540">
    <property type="entry name" value="P-loop containing nucleoside triphosphate hydrolases"/>
    <property type="match status" value="1"/>
</dbReference>
<proteinExistence type="predicted"/>
<dbReference type="EMBL" id="CZBV01000003">
    <property type="protein sequence ID" value="CUQ82618.1"/>
    <property type="molecule type" value="Genomic_DNA"/>
</dbReference>
<dbReference type="InterPro" id="IPR008900">
    <property type="entry name" value="Zot_N"/>
</dbReference>
<feature type="domain" description="Zona occludens toxin N-terminal" evidence="1">
    <location>
        <begin position="1"/>
        <end position="178"/>
    </location>
</feature>
<dbReference type="InterPro" id="IPR027417">
    <property type="entry name" value="P-loop_NTPase"/>
</dbReference>
<evidence type="ECO:0000313" key="2">
    <source>
        <dbReference type="EMBL" id="CUQ82618.1"/>
    </source>
</evidence>
<dbReference type="RefSeq" id="WP_055286432.1">
    <property type="nucleotide sequence ID" value="NZ_CABIXW010000003.1"/>
</dbReference>
<dbReference type="Pfam" id="PF05707">
    <property type="entry name" value="Zot"/>
    <property type="match status" value="1"/>
</dbReference>
<organism evidence="2 3">
    <name type="scientific">Lachnospira eligens</name>
    <dbReference type="NCBI Taxonomy" id="39485"/>
    <lineage>
        <taxon>Bacteria</taxon>
        <taxon>Bacillati</taxon>
        <taxon>Bacillota</taxon>
        <taxon>Clostridia</taxon>
        <taxon>Lachnospirales</taxon>
        <taxon>Lachnospiraceae</taxon>
        <taxon>Lachnospira</taxon>
    </lineage>
</organism>
<gene>
    <name evidence="2" type="ORF">ERS852492_00998</name>
</gene>
<dbReference type="Gene3D" id="3.40.50.300">
    <property type="entry name" value="P-loop containing nucleotide triphosphate hydrolases"/>
    <property type="match status" value="1"/>
</dbReference>
<protein>
    <submittedName>
        <fullName evidence="2">Zonula occludens toxin</fullName>
    </submittedName>
</protein>
<reference evidence="2 3" key="1">
    <citation type="submission" date="2015-09" db="EMBL/GenBank/DDBJ databases">
        <authorList>
            <consortium name="Pathogen Informatics"/>
        </authorList>
    </citation>
    <scope>NUCLEOTIDE SEQUENCE [LARGE SCALE GENOMIC DNA]</scope>
    <source>
        <strain evidence="2 3">2789STDY5834878</strain>
    </source>
</reference>
<evidence type="ECO:0000313" key="3">
    <source>
        <dbReference type="Proteomes" id="UP000095780"/>
    </source>
</evidence>
<name>A0A174ZED4_9FIRM</name>